<dbReference type="Proteomes" id="UP000190121">
    <property type="component" value="Unassembled WGS sequence"/>
</dbReference>
<name>A0A1T4MGB6_9PORP</name>
<evidence type="ECO:0000313" key="2">
    <source>
        <dbReference type="EMBL" id="SJZ65901.1"/>
    </source>
</evidence>
<feature type="chain" id="PRO_5012820662" description="Ig-like domain (Group 2)" evidence="1">
    <location>
        <begin position="21"/>
        <end position="277"/>
    </location>
</feature>
<proteinExistence type="predicted"/>
<evidence type="ECO:0000313" key="3">
    <source>
        <dbReference type="Proteomes" id="UP000190121"/>
    </source>
</evidence>
<dbReference type="EMBL" id="FUXE01000006">
    <property type="protein sequence ID" value="SJZ65901.1"/>
    <property type="molecule type" value="Genomic_DNA"/>
</dbReference>
<dbReference type="OrthoDB" id="1525222at2"/>
<accession>A0A1T4MGB6</accession>
<sequence length="277" mass="31027">MKKVFLISSALVLLFGVLLSSCGEKEKQPKQEAIELSVTPTEITMSVQETLKFALENNESADIKVKLKPTTQSYSLSSSDERIVKVEGKSITAVAKGKAVITVTAGEKKAEVKVNVNQEIKYDTSLFKGDIYVPKDFANMKKAKAEITAAMLSQKWKYIPFYEEGLNESISYQFSEKEGETAFTGGVAYHHSQSNKTNFVRALGTFKPGTFDDINKKDFFNDYGFPMVDAEEYKVGGKEAYRATDPARNLEAYFILFGVIKPENLEILELRILEMKK</sequence>
<dbReference type="SUPFAM" id="SSF49373">
    <property type="entry name" value="Invasin/intimin cell-adhesion fragments"/>
    <property type="match status" value="1"/>
</dbReference>
<reference evidence="3" key="1">
    <citation type="submission" date="2017-02" db="EMBL/GenBank/DDBJ databases">
        <authorList>
            <person name="Varghese N."/>
            <person name="Submissions S."/>
        </authorList>
    </citation>
    <scope>NUCLEOTIDE SEQUENCE [LARGE SCALE GENOMIC DNA]</scope>
    <source>
        <strain evidence="3">ATCC 51356</strain>
    </source>
</reference>
<dbReference type="RefSeq" id="WP_078736706.1">
    <property type="nucleotide sequence ID" value="NZ_FUXE01000006.1"/>
</dbReference>
<keyword evidence="1" id="KW-0732">Signal</keyword>
<evidence type="ECO:0000256" key="1">
    <source>
        <dbReference type="SAM" id="SignalP"/>
    </source>
</evidence>
<evidence type="ECO:0008006" key="4">
    <source>
        <dbReference type="Google" id="ProtNLM"/>
    </source>
</evidence>
<dbReference type="STRING" id="29524.SAMN02745171_00761"/>
<organism evidence="2 3">
    <name type="scientific">Porphyromonas circumdentaria</name>
    <dbReference type="NCBI Taxonomy" id="29524"/>
    <lineage>
        <taxon>Bacteria</taxon>
        <taxon>Pseudomonadati</taxon>
        <taxon>Bacteroidota</taxon>
        <taxon>Bacteroidia</taxon>
        <taxon>Bacteroidales</taxon>
        <taxon>Porphyromonadaceae</taxon>
        <taxon>Porphyromonas</taxon>
    </lineage>
</organism>
<keyword evidence="3" id="KW-1185">Reference proteome</keyword>
<dbReference type="Gene3D" id="2.60.40.1080">
    <property type="match status" value="1"/>
</dbReference>
<dbReference type="AlphaFoldDB" id="A0A1T4MGB6"/>
<feature type="signal peptide" evidence="1">
    <location>
        <begin position="1"/>
        <end position="20"/>
    </location>
</feature>
<dbReference type="InterPro" id="IPR008964">
    <property type="entry name" value="Invasin/intimin_cell_adhesion"/>
</dbReference>
<dbReference type="PROSITE" id="PS51257">
    <property type="entry name" value="PROKAR_LIPOPROTEIN"/>
    <property type="match status" value="1"/>
</dbReference>
<protein>
    <recommendedName>
        <fullName evidence="4">Ig-like domain (Group 2)</fullName>
    </recommendedName>
</protein>
<gene>
    <name evidence="2" type="ORF">SAMN02745171_00761</name>
</gene>